<dbReference type="AlphaFoldDB" id="A0A814I4S8"/>
<accession>A0A814I4S8</accession>
<dbReference type="EMBL" id="CAJOBC010003566">
    <property type="protein sequence ID" value="CAF3790238.1"/>
    <property type="molecule type" value="Genomic_DNA"/>
</dbReference>
<proteinExistence type="predicted"/>
<keyword evidence="5" id="KW-1185">Reference proteome</keyword>
<organism evidence="2 5">
    <name type="scientific">Didymodactylos carnosus</name>
    <dbReference type="NCBI Taxonomy" id="1234261"/>
    <lineage>
        <taxon>Eukaryota</taxon>
        <taxon>Metazoa</taxon>
        <taxon>Spiralia</taxon>
        <taxon>Gnathifera</taxon>
        <taxon>Rotifera</taxon>
        <taxon>Eurotatoria</taxon>
        <taxon>Bdelloidea</taxon>
        <taxon>Philodinida</taxon>
        <taxon>Philodinidae</taxon>
        <taxon>Didymodactylos</taxon>
    </lineage>
</organism>
<name>A0A814I4S8_9BILA</name>
<gene>
    <name evidence="2" type="ORF">GPM918_LOCUS14664</name>
    <name evidence="1" type="ORF">OVA965_LOCUS7087</name>
    <name evidence="4" type="ORF">SRO942_LOCUS14664</name>
    <name evidence="3" type="ORF">TMI583_LOCUS7083</name>
</gene>
<evidence type="ECO:0000313" key="2">
    <source>
        <dbReference type="EMBL" id="CAF1018736.1"/>
    </source>
</evidence>
<dbReference type="EMBL" id="CAJOBA010002211">
    <property type="protein sequence ID" value="CAF3635160.1"/>
    <property type="molecule type" value="Genomic_DNA"/>
</dbReference>
<dbReference type="EMBL" id="CAJNOK010002211">
    <property type="protein sequence ID" value="CAF0849900.1"/>
    <property type="molecule type" value="Genomic_DNA"/>
</dbReference>
<dbReference type="Proteomes" id="UP000681722">
    <property type="component" value="Unassembled WGS sequence"/>
</dbReference>
<evidence type="ECO:0000313" key="3">
    <source>
        <dbReference type="EMBL" id="CAF3635160.1"/>
    </source>
</evidence>
<protein>
    <submittedName>
        <fullName evidence="2">Uncharacterized protein</fullName>
    </submittedName>
</protein>
<dbReference type="OrthoDB" id="8193306at2759"/>
<reference evidence="2" key="1">
    <citation type="submission" date="2021-02" db="EMBL/GenBank/DDBJ databases">
        <authorList>
            <person name="Nowell W R."/>
        </authorList>
    </citation>
    <scope>NUCLEOTIDE SEQUENCE</scope>
</reference>
<sequence>MAVYKSVNNPMRDSNIFAKMFVPLELRDKSPQTLLWQNSAPNSSRWTCPIALIAEQESEDLLRFVNDTFEPQERRSREEGIKFVHDNETYEVEVHIEASMKDLKVRMMESGLGGADCLMCTTRQSDWKDVEKLNDDNYFNITRTSEKTLEIYNKMIEEEGEIVKKKNDYETRTGLTSESLSECDHSYITVTHQYINGTTWFLKMMYHMKSNLLQWTARGQTNQDKISKAKTTIIADIEKKTGLRFEQHDATQ</sequence>
<dbReference type="Proteomes" id="UP000682733">
    <property type="component" value="Unassembled WGS sequence"/>
</dbReference>
<feature type="non-terminal residue" evidence="2">
    <location>
        <position position="252"/>
    </location>
</feature>
<dbReference type="EMBL" id="CAJNOQ010003566">
    <property type="protein sequence ID" value="CAF1018736.1"/>
    <property type="molecule type" value="Genomic_DNA"/>
</dbReference>
<evidence type="ECO:0000313" key="1">
    <source>
        <dbReference type="EMBL" id="CAF0849900.1"/>
    </source>
</evidence>
<evidence type="ECO:0000313" key="4">
    <source>
        <dbReference type="EMBL" id="CAF3790238.1"/>
    </source>
</evidence>
<comment type="caution">
    <text evidence="2">The sequence shown here is derived from an EMBL/GenBank/DDBJ whole genome shotgun (WGS) entry which is preliminary data.</text>
</comment>
<dbReference type="Proteomes" id="UP000677228">
    <property type="component" value="Unassembled WGS sequence"/>
</dbReference>
<evidence type="ECO:0000313" key="5">
    <source>
        <dbReference type="Proteomes" id="UP000663829"/>
    </source>
</evidence>
<dbReference type="Proteomes" id="UP000663829">
    <property type="component" value="Unassembled WGS sequence"/>
</dbReference>